<name>A0ABV9F8R6_9BACL</name>
<sequence>MILTGQEWKRILTAIGEKIEAKKEELCDLDRVIGDGDHGVSMAIGWQAIREELARMEREEDFGVLLRSASRTFLNAVGASVGPLYGTAFLRGSAVLIDKKEASIEDVMGFWIAAVNGIQQMGKAQIGDKTMLDTWLPIAEALGASLEAGEAWEPALDKAAEAGRLGMESTRDLVSRIGRSGRLGERSKGHIDPGAASAWLIFSAFVDACKQLKGAVSS</sequence>
<reference evidence="5" key="1">
    <citation type="journal article" date="2019" name="Int. J. Syst. Evol. Microbiol.">
        <title>The Global Catalogue of Microorganisms (GCM) 10K type strain sequencing project: providing services to taxonomists for standard genome sequencing and annotation.</title>
        <authorList>
            <consortium name="The Broad Institute Genomics Platform"/>
            <consortium name="The Broad Institute Genome Sequencing Center for Infectious Disease"/>
            <person name="Wu L."/>
            <person name="Ma J."/>
        </authorList>
    </citation>
    <scope>NUCLEOTIDE SEQUENCE [LARGE SCALE GENOMIC DNA]</scope>
    <source>
        <strain evidence="5">CCUG 49571</strain>
    </source>
</reference>
<dbReference type="NCBIfam" id="TIGR02365">
    <property type="entry name" value="dha_L_ycgS"/>
    <property type="match status" value="1"/>
</dbReference>
<dbReference type="PANTHER" id="PTHR28629:SF4">
    <property type="entry name" value="TRIOKINASE_FMN CYCLASE"/>
    <property type="match status" value="1"/>
</dbReference>
<proteinExistence type="predicted"/>
<dbReference type="Proteomes" id="UP001596028">
    <property type="component" value="Unassembled WGS sequence"/>
</dbReference>
<keyword evidence="5" id="KW-1185">Reference proteome</keyword>
<feature type="domain" description="DhaL" evidence="3">
    <location>
        <begin position="6"/>
        <end position="207"/>
    </location>
</feature>
<dbReference type="InterPro" id="IPR012737">
    <property type="entry name" value="DhaK_L_YcgS"/>
</dbReference>
<evidence type="ECO:0000313" key="4">
    <source>
        <dbReference type="EMBL" id="MFC4598146.1"/>
    </source>
</evidence>
<protein>
    <submittedName>
        <fullName evidence="4">Dihydroxyacetone kinase subunit DhaL</fullName>
        <ecNumber evidence="4">2.7.1.121</ecNumber>
    </submittedName>
</protein>
<dbReference type="GO" id="GO:0047324">
    <property type="term" value="F:phosphoenolpyruvate-glycerone phosphotransferase activity"/>
    <property type="evidence" value="ECO:0007669"/>
    <property type="project" value="UniProtKB-EC"/>
</dbReference>
<dbReference type="PROSITE" id="PS51480">
    <property type="entry name" value="DHAL"/>
    <property type="match status" value="1"/>
</dbReference>
<evidence type="ECO:0000259" key="3">
    <source>
        <dbReference type="PROSITE" id="PS51480"/>
    </source>
</evidence>
<accession>A0ABV9F8R6</accession>
<keyword evidence="2 4" id="KW-0418">Kinase</keyword>
<dbReference type="InterPro" id="IPR004007">
    <property type="entry name" value="DhaL_dom"/>
</dbReference>
<dbReference type="EC" id="2.7.1.121" evidence="4"/>
<dbReference type="Pfam" id="PF02734">
    <property type="entry name" value="Dak2"/>
    <property type="match status" value="1"/>
</dbReference>
<gene>
    <name evidence="4" type="primary">dhaL</name>
    <name evidence="4" type="ORF">ACFO3S_07815</name>
</gene>
<dbReference type="InterPro" id="IPR050861">
    <property type="entry name" value="Dihydroxyacetone_Kinase"/>
</dbReference>
<evidence type="ECO:0000256" key="2">
    <source>
        <dbReference type="ARBA" id="ARBA00022777"/>
    </source>
</evidence>
<dbReference type="InterPro" id="IPR036117">
    <property type="entry name" value="DhaL_dom_sf"/>
</dbReference>
<dbReference type="SUPFAM" id="SSF101473">
    <property type="entry name" value="DhaL-like"/>
    <property type="match status" value="1"/>
</dbReference>
<dbReference type="PANTHER" id="PTHR28629">
    <property type="entry name" value="TRIOKINASE/FMN CYCLASE"/>
    <property type="match status" value="1"/>
</dbReference>
<dbReference type="EMBL" id="JBHSEP010000004">
    <property type="protein sequence ID" value="MFC4598146.1"/>
    <property type="molecule type" value="Genomic_DNA"/>
</dbReference>
<evidence type="ECO:0000256" key="1">
    <source>
        <dbReference type="ARBA" id="ARBA00022679"/>
    </source>
</evidence>
<dbReference type="Gene3D" id="1.25.40.340">
    <property type="match status" value="1"/>
</dbReference>
<evidence type="ECO:0000313" key="5">
    <source>
        <dbReference type="Proteomes" id="UP001596028"/>
    </source>
</evidence>
<dbReference type="RefSeq" id="WP_378094101.1">
    <property type="nucleotide sequence ID" value="NZ_JBHSEP010000004.1"/>
</dbReference>
<dbReference type="SMART" id="SM01120">
    <property type="entry name" value="Dak2"/>
    <property type="match status" value="1"/>
</dbReference>
<organism evidence="4 5">
    <name type="scientific">Cohnella hongkongensis</name>
    <dbReference type="NCBI Taxonomy" id="178337"/>
    <lineage>
        <taxon>Bacteria</taxon>
        <taxon>Bacillati</taxon>
        <taxon>Bacillota</taxon>
        <taxon>Bacilli</taxon>
        <taxon>Bacillales</taxon>
        <taxon>Paenibacillaceae</taxon>
        <taxon>Cohnella</taxon>
    </lineage>
</organism>
<comment type="caution">
    <text evidence="4">The sequence shown here is derived from an EMBL/GenBank/DDBJ whole genome shotgun (WGS) entry which is preliminary data.</text>
</comment>
<keyword evidence="1 4" id="KW-0808">Transferase</keyword>